<feature type="chain" id="PRO_5034460989" evidence="1">
    <location>
        <begin position="19"/>
        <end position="333"/>
    </location>
</feature>
<evidence type="ECO:0000256" key="1">
    <source>
        <dbReference type="SAM" id="SignalP"/>
    </source>
</evidence>
<dbReference type="EMBL" id="CP074694">
    <property type="protein sequence ID" value="QVL30340.1"/>
    <property type="molecule type" value="Genomic_DNA"/>
</dbReference>
<sequence length="333" mass="36787">MRAASLSFLLLAAFPLYSQEIVVGEGKLEFKSGGELVTSYYHGKEVAKPYWWPLNAPGEIMVTRGYPIVKDLPKETSKDHPHHKSGWFCHGDVIPEGLTIKTKTADPHVKGVDFWSELPGHGVIRCTKVGEITKKPHEASVVTYNDWNSADGVKVLEEVRTITLVDLNMTGRLIIMDSELIASQCPITFGDTKEGSFGVRISDQIREVIDEKKKIHGGTLTQADGKTLEKNVWGQVSHWCDYSGKQDGKEAGLTIFASPKNTIPTAWHSRAYGLMAANPFGREVSGFPSQKGKKDLVKIARGDKLKLTYAIYLHTGDVKSGQVAEAYEKFVGR</sequence>
<keyword evidence="3" id="KW-1185">Reference proteome</keyword>
<reference evidence="2" key="1">
    <citation type="submission" date="2021-05" db="EMBL/GenBank/DDBJ databases">
        <title>Complete genome sequence of the cellulolytic planctomycete Telmatocola sphagniphila SP2T and characterization of the first cellulase from planctomycetes.</title>
        <authorList>
            <person name="Rakitin A.L."/>
            <person name="Beletsky A.V."/>
            <person name="Naumoff D.G."/>
            <person name="Kulichevskaya I.S."/>
            <person name="Mardanov A.V."/>
            <person name="Ravin N.V."/>
            <person name="Dedysh S.N."/>
        </authorList>
    </citation>
    <scope>NUCLEOTIDE SEQUENCE</scope>
    <source>
        <strain evidence="2">SP2T</strain>
    </source>
</reference>
<proteinExistence type="predicted"/>
<dbReference type="InterPro" id="IPR029475">
    <property type="entry name" value="DUF6807"/>
</dbReference>
<feature type="signal peptide" evidence="1">
    <location>
        <begin position="1"/>
        <end position="18"/>
    </location>
</feature>
<dbReference type="AlphaFoldDB" id="A0A8E6ETN8"/>
<name>A0A8E6ETN8_9BACT</name>
<dbReference type="KEGG" id="tsph:KIH39_15925"/>
<dbReference type="RefSeq" id="WP_213494213.1">
    <property type="nucleotide sequence ID" value="NZ_CP074694.1"/>
</dbReference>
<dbReference type="Proteomes" id="UP000676194">
    <property type="component" value="Chromosome"/>
</dbReference>
<dbReference type="Pfam" id="PF14100">
    <property type="entry name" value="DUF6807"/>
    <property type="match status" value="1"/>
</dbReference>
<keyword evidence="1" id="KW-0732">Signal</keyword>
<accession>A0A8E6ETN8</accession>
<protein>
    <submittedName>
        <fullName evidence="2">PmoA family protein</fullName>
    </submittedName>
</protein>
<evidence type="ECO:0000313" key="3">
    <source>
        <dbReference type="Proteomes" id="UP000676194"/>
    </source>
</evidence>
<gene>
    <name evidence="2" type="ORF">KIH39_15925</name>
</gene>
<evidence type="ECO:0000313" key="2">
    <source>
        <dbReference type="EMBL" id="QVL30340.1"/>
    </source>
</evidence>
<organism evidence="2 3">
    <name type="scientific">Telmatocola sphagniphila</name>
    <dbReference type="NCBI Taxonomy" id="1123043"/>
    <lineage>
        <taxon>Bacteria</taxon>
        <taxon>Pseudomonadati</taxon>
        <taxon>Planctomycetota</taxon>
        <taxon>Planctomycetia</taxon>
        <taxon>Gemmatales</taxon>
        <taxon>Gemmataceae</taxon>
    </lineage>
</organism>